<sequence length="274" mass="29292">MVKRDEEEEGEMVGLIGALVQCALGGIVNPQENEIFAGRSTDGFDGAVKFFTDCQEKDLGTCLGVKAVTIMSRMARMEDLKLYDGISFVRSGEVDRTGRALSESELENSLPEETSQKRSRLIDLFVDATFRFLKSHSLQLRMPESTSMEIERALQEGRGKIKKSLMPILIGVGAKVFAVIPLLLGGLALIATKALILAKIAFVLAAIVGLQKLFGAGSGGFGGFGKVSGNSGWSSGGNYGNTGGWSGSGPYYRSFNENEGGQEMAYSAHTPKSV</sequence>
<proteinExistence type="predicted"/>
<dbReference type="PANTHER" id="PTHR21879">
    <property type="entry name" value="FI03362P-RELATED-RELATED"/>
    <property type="match status" value="1"/>
</dbReference>
<reference evidence="2 3" key="1">
    <citation type="submission" date="2023-10" db="EMBL/GenBank/DDBJ databases">
        <title>Genomes of two closely related lineages of the louse Polyplax serrata with different host specificities.</title>
        <authorList>
            <person name="Martinu J."/>
            <person name="Tarabai H."/>
            <person name="Stefka J."/>
            <person name="Hypsa V."/>
        </authorList>
    </citation>
    <scope>NUCLEOTIDE SEQUENCE [LARGE SCALE GENOMIC DNA]</scope>
    <source>
        <strain evidence="2">HR10_N</strain>
    </source>
</reference>
<evidence type="ECO:0000313" key="2">
    <source>
        <dbReference type="EMBL" id="KAK6618828.1"/>
    </source>
</evidence>
<evidence type="ECO:0000313" key="3">
    <source>
        <dbReference type="Proteomes" id="UP001372834"/>
    </source>
</evidence>
<comment type="caution">
    <text evidence="2">The sequence shown here is derived from an EMBL/GenBank/DDBJ whole genome shotgun (WGS) entry which is preliminary data.</text>
</comment>
<name>A0AAN8RZ77_POLSC</name>
<feature type="transmembrane region" description="Helical" evidence="1">
    <location>
        <begin position="196"/>
        <end position="214"/>
    </location>
</feature>
<keyword evidence="1" id="KW-1133">Transmembrane helix</keyword>
<dbReference type="InterPro" id="IPR012464">
    <property type="entry name" value="DUF1676"/>
</dbReference>
<evidence type="ECO:0008006" key="4">
    <source>
        <dbReference type="Google" id="ProtNLM"/>
    </source>
</evidence>
<gene>
    <name evidence="2" type="ORF">RUM43_013219</name>
</gene>
<protein>
    <recommendedName>
        <fullName evidence="4">Osiris 6</fullName>
    </recommendedName>
</protein>
<dbReference type="AlphaFoldDB" id="A0AAN8RZ77"/>
<accession>A0AAN8RZ77</accession>
<evidence type="ECO:0000256" key="1">
    <source>
        <dbReference type="SAM" id="Phobius"/>
    </source>
</evidence>
<dbReference type="EMBL" id="JAWJWE010000041">
    <property type="protein sequence ID" value="KAK6618828.1"/>
    <property type="molecule type" value="Genomic_DNA"/>
</dbReference>
<keyword evidence="1" id="KW-0812">Transmembrane</keyword>
<dbReference type="GO" id="GO:0016020">
    <property type="term" value="C:membrane"/>
    <property type="evidence" value="ECO:0007669"/>
    <property type="project" value="TreeGrafter"/>
</dbReference>
<feature type="transmembrane region" description="Helical" evidence="1">
    <location>
        <begin position="168"/>
        <end position="190"/>
    </location>
</feature>
<dbReference type="Proteomes" id="UP001372834">
    <property type="component" value="Unassembled WGS sequence"/>
</dbReference>
<dbReference type="Pfam" id="PF07898">
    <property type="entry name" value="DUF1676"/>
    <property type="match status" value="1"/>
</dbReference>
<organism evidence="2 3">
    <name type="scientific">Polyplax serrata</name>
    <name type="common">Common mouse louse</name>
    <dbReference type="NCBI Taxonomy" id="468196"/>
    <lineage>
        <taxon>Eukaryota</taxon>
        <taxon>Metazoa</taxon>
        <taxon>Ecdysozoa</taxon>
        <taxon>Arthropoda</taxon>
        <taxon>Hexapoda</taxon>
        <taxon>Insecta</taxon>
        <taxon>Pterygota</taxon>
        <taxon>Neoptera</taxon>
        <taxon>Paraneoptera</taxon>
        <taxon>Psocodea</taxon>
        <taxon>Troctomorpha</taxon>
        <taxon>Phthiraptera</taxon>
        <taxon>Anoplura</taxon>
        <taxon>Polyplacidae</taxon>
        <taxon>Polyplax</taxon>
    </lineage>
</organism>
<dbReference type="PANTHER" id="PTHR21879:SF17">
    <property type="entry name" value="LD24139P"/>
    <property type="match status" value="1"/>
</dbReference>
<keyword evidence="1" id="KW-0472">Membrane</keyword>